<reference evidence="12" key="1">
    <citation type="submission" date="2023-07" db="EMBL/GenBank/DDBJ databases">
        <title>Sequencing the genomes of 1000 actinobacteria strains.</title>
        <authorList>
            <person name="Klenk H.-P."/>
        </authorList>
    </citation>
    <scope>NUCLEOTIDE SEQUENCE</scope>
    <source>
        <strain evidence="12">DSM 13068</strain>
    </source>
</reference>
<evidence type="ECO:0000259" key="11">
    <source>
        <dbReference type="Pfam" id="PF00912"/>
    </source>
</evidence>
<evidence type="ECO:0000256" key="7">
    <source>
        <dbReference type="ARBA" id="ARBA00034000"/>
    </source>
</evidence>
<dbReference type="InterPro" id="IPR012338">
    <property type="entry name" value="Beta-lactam/transpept-like"/>
</dbReference>
<dbReference type="EMBL" id="JAVDXX010000001">
    <property type="protein sequence ID" value="MDR7294241.1"/>
    <property type="molecule type" value="Genomic_DNA"/>
</dbReference>
<dbReference type="Pfam" id="PF00912">
    <property type="entry name" value="Transgly"/>
    <property type="match status" value="1"/>
</dbReference>
<dbReference type="InterPro" id="IPR023346">
    <property type="entry name" value="Lysozyme-like_dom_sf"/>
</dbReference>
<keyword evidence="13" id="KW-1185">Reference proteome</keyword>
<sequence length="808" mass="86926">MSQGKSLMSTSTSTVRRLIGFLLASVLAGALTAGTLVPLVVFTGTATNMASDAYASIPSFPKTTSVPESSVVYDRNGKVVARFFAQDRKPVKLKNISPWMQKAIVSVEDERFYEHGGADPRGILRAAVANLAGAGGQQGASTLTQQYVNNRNILNQIADGVPASELTISGNKSVADKAREIKWANEIEQTMSKDEILEGYLNLVLFSGTTYGVEAAAQRFFSIPAKKLSIEQSAMLAGMVQRPGYFNPLTNPEATKQRRDAVLSRMLHNEAITKEQYDKAVKKDLGLKPSDTKSGCTAAKEAPYFCTYVYWEILKNPEFGKTQQDREYLLLNGGLQIHTTLDMKLQKAANKQVREAVPEGDKGGLGSAIVSRDNKTGDILAMAQNTRFGTSEKNPAAYTEYNFTTDRSHGGSGGFQGGSTAKPWTAMAWIEAGKSVKSTVNASRRDYSGTSWDASCLPGKRYKIFEEWDVGNAIANQHKNMPMNKGLYWSINSATVAEAYQLDLCDITSVAERMGLLEGQVTTQGEPADAKSLASSGPSLVLGAQPVTPLAQARGFGAFANKGMICNNRVFTKIKGADGTKYKVPEPECKRVFEENDVSTLNSILTKIARERVVMGRFSAPTGGKTGTNDNATSTWFAGYTEGMTTVAWIGRKDGTTQLGLNNGIKLRGIPVRKGDSMTHAGPMWAKYMAQVYQNYDHGRIPNEVKQPHASSSDDSDEEVDSMPAPSSPRPSLGSAQGETASVESSSSSDSTQSSTTASSSGSSAPASSRSESRGASRSESSNPPRRNEQPARENNNGNRGNSGQEDD</sequence>
<dbReference type="PANTHER" id="PTHR32282:SF33">
    <property type="entry name" value="PEPTIDOGLYCAN GLYCOSYLTRANSFERASE"/>
    <property type="match status" value="1"/>
</dbReference>
<evidence type="ECO:0000256" key="5">
    <source>
        <dbReference type="ARBA" id="ARBA00022801"/>
    </source>
</evidence>
<accession>A0ABU1Z2L8</accession>
<evidence type="ECO:0000313" key="13">
    <source>
        <dbReference type="Proteomes" id="UP001180715"/>
    </source>
</evidence>
<comment type="catalytic activity">
    <reaction evidence="8">
        <text>[GlcNAc-(1-&gt;4)-Mur2Ac(oyl-L-Ala-gamma-D-Glu-L-Lys-D-Ala-D-Ala)](n)-di-trans,octa-cis-undecaprenyl diphosphate + beta-D-GlcNAc-(1-&gt;4)-Mur2Ac(oyl-L-Ala-gamma-D-Glu-L-Lys-D-Ala-D-Ala)-di-trans,octa-cis-undecaprenyl diphosphate = [GlcNAc-(1-&gt;4)-Mur2Ac(oyl-L-Ala-gamma-D-Glu-L-Lys-D-Ala-D-Ala)](n+1)-di-trans,octa-cis-undecaprenyl diphosphate + di-trans,octa-cis-undecaprenyl diphosphate + H(+)</text>
        <dbReference type="Rhea" id="RHEA:23708"/>
        <dbReference type="Rhea" id="RHEA-COMP:9602"/>
        <dbReference type="Rhea" id="RHEA-COMP:9603"/>
        <dbReference type="ChEBI" id="CHEBI:15378"/>
        <dbReference type="ChEBI" id="CHEBI:58405"/>
        <dbReference type="ChEBI" id="CHEBI:60033"/>
        <dbReference type="ChEBI" id="CHEBI:78435"/>
        <dbReference type="EC" id="2.4.99.28"/>
    </reaction>
</comment>
<keyword evidence="3" id="KW-0328">Glycosyltransferase</keyword>
<evidence type="ECO:0000256" key="4">
    <source>
        <dbReference type="ARBA" id="ARBA00022679"/>
    </source>
</evidence>
<dbReference type="GO" id="GO:0004180">
    <property type="term" value="F:carboxypeptidase activity"/>
    <property type="evidence" value="ECO:0007669"/>
    <property type="project" value="UniProtKB-KW"/>
</dbReference>
<feature type="domain" description="Penicillin-binding protein transpeptidase" evidence="10">
    <location>
        <begin position="369"/>
        <end position="642"/>
    </location>
</feature>
<evidence type="ECO:0000256" key="3">
    <source>
        <dbReference type="ARBA" id="ARBA00022676"/>
    </source>
</evidence>
<dbReference type="Proteomes" id="UP001180715">
    <property type="component" value="Unassembled WGS sequence"/>
</dbReference>
<name>A0ABU1Z2L8_9MICC</name>
<comment type="caution">
    <text evidence="12">The sequence shown here is derived from an EMBL/GenBank/DDBJ whole genome shotgun (WGS) entry which is preliminary data.</text>
</comment>
<dbReference type="InterPro" id="IPR001460">
    <property type="entry name" value="PCN-bd_Tpept"/>
</dbReference>
<keyword evidence="4" id="KW-0808">Transferase</keyword>
<dbReference type="InterPro" id="IPR001264">
    <property type="entry name" value="Glyco_trans_51"/>
</dbReference>
<organism evidence="12 13">
    <name type="scientific">Pseudoglutamicibacter albus</name>
    <dbReference type="NCBI Taxonomy" id="98671"/>
    <lineage>
        <taxon>Bacteria</taxon>
        <taxon>Bacillati</taxon>
        <taxon>Actinomycetota</taxon>
        <taxon>Actinomycetes</taxon>
        <taxon>Micrococcales</taxon>
        <taxon>Micrococcaceae</taxon>
        <taxon>Pseudoglutamicibacter</taxon>
    </lineage>
</organism>
<dbReference type="Gene3D" id="1.10.3810.10">
    <property type="entry name" value="Biosynthetic peptidoglycan transglycosylase-like"/>
    <property type="match status" value="1"/>
</dbReference>
<keyword evidence="2" id="KW-0645">Protease</keyword>
<keyword evidence="1 12" id="KW-0121">Carboxypeptidase</keyword>
<comment type="catalytic activity">
    <reaction evidence="7">
        <text>Preferential cleavage: (Ac)2-L-Lys-D-Ala-|-D-Ala. Also transpeptidation of peptidyl-alanyl moieties that are N-acyl substituents of D-alanine.</text>
        <dbReference type="EC" id="3.4.16.4"/>
    </reaction>
</comment>
<dbReference type="InterPro" id="IPR050396">
    <property type="entry name" value="Glycosyltr_51/Transpeptidase"/>
</dbReference>
<dbReference type="PANTHER" id="PTHR32282">
    <property type="entry name" value="BINDING PROTEIN TRANSPEPTIDASE, PUTATIVE-RELATED"/>
    <property type="match status" value="1"/>
</dbReference>
<dbReference type="SUPFAM" id="SSF53955">
    <property type="entry name" value="Lysozyme-like"/>
    <property type="match status" value="1"/>
</dbReference>
<proteinExistence type="predicted"/>
<dbReference type="InterPro" id="IPR036950">
    <property type="entry name" value="PBP_transglycosylase"/>
</dbReference>
<feature type="compositionally biased region" description="Low complexity" evidence="9">
    <location>
        <begin position="795"/>
        <end position="808"/>
    </location>
</feature>
<evidence type="ECO:0000256" key="9">
    <source>
        <dbReference type="SAM" id="MobiDB-lite"/>
    </source>
</evidence>
<keyword evidence="5" id="KW-0378">Hydrolase</keyword>
<evidence type="ECO:0000259" key="10">
    <source>
        <dbReference type="Pfam" id="PF00905"/>
    </source>
</evidence>
<dbReference type="Gene3D" id="3.40.710.10">
    <property type="entry name" value="DD-peptidase/beta-lactamase superfamily"/>
    <property type="match status" value="1"/>
</dbReference>
<evidence type="ECO:0000256" key="8">
    <source>
        <dbReference type="ARBA" id="ARBA00049902"/>
    </source>
</evidence>
<feature type="domain" description="Glycosyl transferase family 51" evidence="11">
    <location>
        <begin position="77"/>
        <end position="266"/>
    </location>
</feature>
<evidence type="ECO:0000256" key="1">
    <source>
        <dbReference type="ARBA" id="ARBA00022645"/>
    </source>
</evidence>
<protein>
    <submittedName>
        <fullName evidence="12">Membrane peptidoglycan carboxypeptidase</fullName>
    </submittedName>
</protein>
<dbReference type="Pfam" id="PF00905">
    <property type="entry name" value="Transpeptidase"/>
    <property type="match status" value="1"/>
</dbReference>
<evidence type="ECO:0000256" key="6">
    <source>
        <dbReference type="ARBA" id="ARBA00023268"/>
    </source>
</evidence>
<feature type="region of interest" description="Disordered" evidence="9">
    <location>
        <begin position="701"/>
        <end position="808"/>
    </location>
</feature>
<keyword evidence="6" id="KW-0511">Multifunctional enzyme</keyword>
<evidence type="ECO:0000256" key="2">
    <source>
        <dbReference type="ARBA" id="ARBA00022670"/>
    </source>
</evidence>
<evidence type="ECO:0000313" key="12">
    <source>
        <dbReference type="EMBL" id="MDR7294241.1"/>
    </source>
</evidence>
<dbReference type="SUPFAM" id="SSF56601">
    <property type="entry name" value="beta-lactamase/transpeptidase-like"/>
    <property type="match status" value="1"/>
</dbReference>
<dbReference type="RefSeq" id="WP_310247756.1">
    <property type="nucleotide sequence ID" value="NZ_JAVDXX010000001.1"/>
</dbReference>
<feature type="compositionally biased region" description="Low complexity" evidence="9">
    <location>
        <begin position="738"/>
        <end position="770"/>
    </location>
</feature>
<gene>
    <name evidence="12" type="ORF">J2S67_001509</name>
</gene>